<evidence type="ECO:0000256" key="4">
    <source>
        <dbReference type="ARBA" id="ARBA00012595"/>
    </source>
</evidence>
<dbReference type="SUPFAM" id="SSF51445">
    <property type="entry name" value="(Trans)glycosidases"/>
    <property type="match status" value="1"/>
</dbReference>
<protein>
    <recommendedName>
        <fullName evidence="4">alpha-amylase</fullName>
        <ecNumber evidence="4">3.2.1.1</ecNumber>
    </recommendedName>
</protein>
<dbReference type="GO" id="GO:0005975">
    <property type="term" value="P:carbohydrate metabolic process"/>
    <property type="evidence" value="ECO:0007669"/>
    <property type="project" value="InterPro"/>
</dbReference>
<evidence type="ECO:0000256" key="9">
    <source>
        <dbReference type="ARBA" id="ARBA00023277"/>
    </source>
</evidence>
<comment type="catalytic activity">
    <reaction evidence="1">
        <text>Endohydrolysis of (1-&gt;4)-alpha-D-glucosidic linkages in polysaccharides containing three or more (1-&gt;4)-alpha-linked D-glucose units.</text>
        <dbReference type="EC" id="3.2.1.1"/>
    </reaction>
</comment>
<name>A0A7S3IBB3_9CILI</name>
<proteinExistence type="inferred from homology"/>
<evidence type="ECO:0000256" key="13">
    <source>
        <dbReference type="PIRSR" id="PIRSR001024-4"/>
    </source>
</evidence>
<dbReference type="PANTHER" id="PTHR10357">
    <property type="entry name" value="ALPHA-AMYLASE FAMILY MEMBER"/>
    <property type="match status" value="1"/>
</dbReference>
<comment type="similarity">
    <text evidence="3">Belongs to the glycosyl hydrolase 13 family.</text>
</comment>
<dbReference type="InterPro" id="IPR017853">
    <property type="entry name" value="GH"/>
</dbReference>
<feature type="disulfide bond" evidence="13">
    <location>
        <begin position="197"/>
        <end position="211"/>
    </location>
</feature>
<feature type="binding site" evidence="14">
    <location>
        <position position="174"/>
    </location>
    <ligand>
        <name>substrate</name>
    </ligand>
</feature>
<feature type="binding site" evidence="14">
    <location>
        <position position="247"/>
    </location>
    <ligand>
        <name>substrate</name>
    </ligand>
</feature>
<evidence type="ECO:0000256" key="7">
    <source>
        <dbReference type="ARBA" id="ARBA00022801"/>
    </source>
</evidence>
<keyword evidence="5" id="KW-0479">Metal-binding</keyword>
<feature type="domain" description="Glycosyl hydrolase family 13 catalytic" evidence="15">
    <location>
        <begin position="73"/>
        <end position="410"/>
    </location>
</feature>
<reference evidence="16" key="1">
    <citation type="submission" date="2021-01" db="EMBL/GenBank/DDBJ databases">
        <authorList>
            <person name="Corre E."/>
            <person name="Pelletier E."/>
            <person name="Niang G."/>
            <person name="Scheremetjew M."/>
            <person name="Finn R."/>
            <person name="Kale V."/>
            <person name="Holt S."/>
            <person name="Cochrane G."/>
            <person name="Meng A."/>
            <person name="Brown T."/>
            <person name="Cohen L."/>
        </authorList>
    </citation>
    <scope>NUCLEOTIDE SEQUENCE</scope>
</reference>
<feature type="site" description="Transition state stabilizer" evidence="12">
    <location>
        <position position="338"/>
    </location>
</feature>
<dbReference type="AlphaFoldDB" id="A0A7S3IBB3"/>
<feature type="active site" description="Proton donor" evidence="11">
    <location>
        <position position="273"/>
    </location>
</feature>
<gene>
    <name evidence="16" type="ORF">FSAL1345_LOCUS1407</name>
</gene>
<dbReference type="InterPro" id="IPR006047">
    <property type="entry name" value="GH13_cat_dom"/>
</dbReference>
<feature type="active site" description="Nucleophile" evidence="11">
    <location>
        <position position="249"/>
    </location>
</feature>
<organism evidence="16">
    <name type="scientific">Fabrea salina</name>
    <dbReference type="NCBI Taxonomy" id="342563"/>
    <lineage>
        <taxon>Eukaryota</taxon>
        <taxon>Sar</taxon>
        <taxon>Alveolata</taxon>
        <taxon>Ciliophora</taxon>
        <taxon>Postciliodesmatophora</taxon>
        <taxon>Heterotrichea</taxon>
        <taxon>Heterotrichida</taxon>
        <taxon>Fabreidae</taxon>
        <taxon>Fabrea</taxon>
    </lineage>
</organism>
<keyword evidence="7" id="KW-0378">Hydrolase</keyword>
<evidence type="ECO:0000256" key="14">
    <source>
        <dbReference type="PIRSR" id="PIRSR001024-5"/>
    </source>
</evidence>
<feature type="binding site" evidence="14">
    <location>
        <position position="277"/>
    </location>
    <ligand>
        <name>substrate</name>
    </ligand>
</feature>
<keyword evidence="13" id="KW-1015">Disulfide bond</keyword>
<evidence type="ECO:0000256" key="8">
    <source>
        <dbReference type="ARBA" id="ARBA00022837"/>
    </source>
</evidence>
<keyword evidence="10" id="KW-0326">Glycosidase</keyword>
<evidence type="ECO:0000259" key="15">
    <source>
        <dbReference type="SMART" id="SM00642"/>
    </source>
</evidence>
<dbReference type="SMART" id="SM00642">
    <property type="entry name" value="Aamy"/>
    <property type="match status" value="1"/>
</dbReference>
<dbReference type="GO" id="GO:0005509">
    <property type="term" value="F:calcium ion binding"/>
    <property type="evidence" value="ECO:0007669"/>
    <property type="project" value="InterPro"/>
</dbReference>
<dbReference type="PANTHER" id="PTHR10357:SF215">
    <property type="entry name" value="ALPHA-AMYLASE 1"/>
    <property type="match status" value="1"/>
</dbReference>
<dbReference type="InterPro" id="IPR013777">
    <property type="entry name" value="A-amylase-like"/>
</dbReference>
<evidence type="ECO:0000313" key="16">
    <source>
        <dbReference type="EMBL" id="CAE0318138.1"/>
    </source>
</evidence>
<keyword evidence="6" id="KW-0732">Signal</keyword>
<evidence type="ECO:0000256" key="10">
    <source>
        <dbReference type="ARBA" id="ARBA00023295"/>
    </source>
</evidence>
<evidence type="ECO:0000256" key="1">
    <source>
        <dbReference type="ARBA" id="ARBA00000548"/>
    </source>
</evidence>
<keyword evidence="9" id="KW-0119">Carbohydrate metabolism</keyword>
<feature type="binding site" evidence="14">
    <location>
        <position position="385"/>
    </location>
    <ligand>
        <name>substrate</name>
    </ligand>
</feature>
<evidence type="ECO:0000256" key="11">
    <source>
        <dbReference type="PIRSR" id="PIRSR001024-1"/>
    </source>
</evidence>
<accession>A0A7S3IBB3</accession>
<evidence type="ECO:0000256" key="3">
    <source>
        <dbReference type="ARBA" id="ARBA00008061"/>
    </source>
</evidence>
<dbReference type="Pfam" id="PF00128">
    <property type="entry name" value="Alpha-amylase"/>
    <property type="match status" value="1"/>
</dbReference>
<keyword evidence="8" id="KW-0106">Calcium</keyword>
<evidence type="ECO:0000256" key="12">
    <source>
        <dbReference type="PIRSR" id="PIRSR001024-2"/>
    </source>
</evidence>
<dbReference type="EMBL" id="HBIF01001653">
    <property type="protein sequence ID" value="CAE0318138.1"/>
    <property type="molecule type" value="Transcribed_RNA"/>
</dbReference>
<evidence type="ECO:0000256" key="6">
    <source>
        <dbReference type="ARBA" id="ARBA00022729"/>
    </source>
</evidence>
<dbReference type="Gene3D" id="3.20.20.80">
    <property type="entry name" value="Glycosidases"/>
    <property type="match status" value="1"/>
</dbReference>
<evidence type="ECO:0000256" key="2">
    <source>
        <dbReference type="ARBA" id="ARBA00001913"/>
    </source>
</evidence>
<feature type="binding site" evidence="14">
    <location>
        <position position="338"/>
    </location>
    <ligand>
        <name>substrate</name>
    </ligand>
</feature>
<comment type="cofactor">
    <cofactor evidence="2">
        <name>Ca(2+)</name>
        <dbReference type="ChEBI" id="CHEBI:29108"/>
    </cofactor>
</comment>
<dbReference type="GO" id="GO:0004556">
    <property type="term" value="F:alpha-amylase activity"/>
    <property type="evidence" value="ECO:0007669"/>
    <property type="project" value="UniProtKB-EC"/>
</dbReference>
<evidence type="ECO:0000256" key="5">
    <source>
        <dbReference type="ARBA" id="ARBA00022723"/>
    </source>
</evidence>
<dbReference type="CDD" id="cd11319">
    <property type="entry name" value="AmyAc_euk_AmyA"/>
    <property type="match status" value="1"/>
</dbReference>
<sequence length="497" mass="57868">MFCMTSEDFSLAFCTVGFSLIFCDKGFSGSILLRVGPLQERFVEKMKAWVLAFCLLGVLAKTPEEWKSRTIYQIVTDRFARGNGDYSPCENLKDYCGGTFKGIQKHLDYIQGMGFDAIWISPILPNTPGSYHGYAAVDFYGINPHFGTEQDFIDLVEACHKRDIWIMLDVVANHVGPVDNYSKINPFDRSEYYHPYCPIQNWNNETEVEWCWLFTLPDLSQEHPYVRRTLISWINWIVNKYNIDGLRVDTAMEVPKDFWVEFTKSSGVYAVGEVFNGDIHFVSKYQGPLSGVLNYPLYFTLKDLFAYDKDMYEARTFMESMKEFPDQKLLASFVDNHDNARFLNIQPNIKRFQNAIAWSLVTNNIPIVYYGDEQSFNGGNDPQNREVLWPYLNNTDSTMYKFISEVVSYRKRHQIWNYPWIERYADHHFYCYSMGKAMAAFSNTDEDITREVTYHPYKEGEVICDIFWKEDCITVTNGAVEVVLLKGETKLYEPKNP</sequence>
<dbReference type="EC" id="3.2.1.1" evidence="4"/>
<feature type="disulfide bond" evidence="13">
    <location>
        <begin position="89"/>
        <end position="96"/>
    </location>
</feature>
<dbReference type="PIRSF" id="PIRSF001024">
    <property type="entry name" value="Alph-amyl_fung"/>
    <property type="match status" value="1"/>
</dbReference>